<gene>
    <name evidence="7" type="ORF">MHEL_54360</name>
</gene>
<accession>A0A7I7TEQ2</accession>
<dbReference type="Pfam" id="PF13520">
    <property type="entry name" value="AA_permease_2"/>
    <property type="match status" value="1"/>
</dbReference>
<evidence type="ECO:0000256" key="5">
    <source>
        <dbReference type="ARBA" id="ARBA00023136"/>
    </source>
</evidence>
<feature type="transmembrane region" description="Helical" evidence="6">
    <location>
        <begin position="144"/>
        <end position="164"/>
    </location>
</feature>
<evidence type="ECO:0000256" key="4">
    <source>
        <dbReference type="ARBA" id="ARBA00022989"/>
    </source>
</evidence>
<keyword evidence="4 6" id="KW-1133">Transmembrane helix</keyword>
<feature type="transmembrane region" description="Helical" evidence="6">
    <location>
        <begin position="176"/>
        <end position="197"/>
    </location>
</feature>
<keyword evidence="5 6" id="KW-0472">Membrane</keyword>
<feature type="transmembrane region" description="Helical" evidence="6">
    <location>
        <begin position="33"/>
        <end position="51"/>
    </location>
</feature>
<dbReference type="GO" id="GO:0022857">
    <property type="term" value="F:transmembrane transporter activity"/>
    <property type="evidence" value="ECO:0007669"/>
    <property type="project" value="InterPro"/>
</dbReference>
<feature type="transmembrane region" description="Helical" evidence="6">
    <location>
        <begin position="448"/>
        <end position="467"/>
    </location>
</feature>
<dbReference type="RefSeq" id="WP_163751200.1">
    <property type="nucleotide sequence ID" value="NZ_AP022596.1"/>
</dbReference>
<dbReference type="PANTHER" id="PTHR45649:SF26">
    <property type="entry name" value="OS04G0435100 PROTEIN"/>
    <property type="match status" value="1"/>
</dbReference>
<keyword evidence="2" id="KW-0813">Transport</keyword>
<feature type="transmembrane region" description="Helical" evidence="6">
    <location>
        <begin position="424"/>
        <end position="442"/>
    </location>
</feature>
<dbReference type="AlphaFoldDB" id="A0A7I7TEQ2"/>
<evidence type="ECO:0000313" key="7">
    <source>
        <dbReference type="EMBL" id="BBY67193.1"/>
    </source>
</evidence>
<feature type="transmembrane region" description="Helical" evidence="6">
    <location>
        <begin position="355"/>
        <end position="375"/>
    </location>
</feature>
<feature type="transmembrane region" description="Helical" evidence="6">
    <location>
        <begin position="310"/>
        <end position="334"/>
    </location>
</feature>
<dbReference type="PIRSF" id="PIRSF006060">
    <property type="entry name" value="AA_transporter"/>
    <property type="match status" value="1"/>
</dbReference>
<feature type="transmembrane region" description="Helical" evidence="6">
    <location>
        <begin position="259"/>
        <end position="281"/>
    </location>
</feature>
<evidence type="ECO:0000256" key="1">
    <source>
        <dbReference type="ARBA" id="ARBA00004141"/>
    </source>
</evidence>
<dbReference type="Proteomes" id="UP000467148">
    <property type="component" value="Chromosome"/>
</dbReference>
<dbReference type="PANTHER" id="PTHR45649">
    <property type="entry name" value="AMINO-ACID PERMEASE BAT1"/>
    <property type="match status" value="1"/>
</dbReference>
<organism evidence="7 8">
    <name type="scientific">Mycolicibacterium helvum</name>
    <dbReference type="NCBI Taxonomy" id="1534349"/>
    <lineage>
        <taxon>Bacteria</taxon>
        <taxon>Bacillati</taxon>
        <taxon>Actinomycetota</taxon>
        <taxon>Actinomycetes</taxon>
        <taxon>Mycobacteriales</taxon>
        <taxon>Mycobacteriaceae</taxon>
        <taxon>Mycolicibacterium</taxon>
    </lineage>
</organism>
<keyword evidence="3 6" id="KW-0812">Transmembrane</keyword>
<dbReference type="EMBL" id="AP022596">
    <property type="protein sequence ID" value="BBY67193.1"/>
    <property type="molecule type" value="Genomic_DNA"/>
</dbReference>
<feature type="transmembrane region" description="Helical" evidence="6">
    <location>
        <begin position="63"/>
        <end position="84"/>
    </location>
</feature>
<dbReference type="InterPro" id="IPR002293">
    <property type="entry name" value="AA/rel_permease1"/>
</dbReference>
<keyword evidence="8" id="KW-1185">Reference proteome</keyword>
<dbReference type="KEGG" id="mhev:MHEL_54360"/>
<comment type="subcellular location">
    <subcellularLocation>
        <location evidence="1">Membrane</location>
        <topology evidence="1">Multi-pass membrane protein</topology>
    </subcellularLocation>
</comment>
<evidence type="ECO:0000256" key="3">
    <source>
        <dbReference type="ARBA" id="ARBA00022692"/>
    </source>
</evidence>
<reference evidence="7 8" key="1">
    <citation type="journal article" date="2019" name="Emerg. Microbes Infect.">
        <title>Comprehensive subspecies identification of 175 nontuberculous mycobacteria species based on 7547 genomic profiles.</title>
        <authorList>
            <person name="Matsumoto Y."/>
            <person name="Kinjo T."/>
            <person name="Motooka D."/>
            <person name="Nabeya D."/>
            <person name="Jung N."/>
            <person name="Uechi K."/>
            <person name="Horii T."/>
            <person name="Iida T."/>
            <person name="Fujita J."/>
            <person name="Nakamura S."/>
        </authorList>
    </citation>
    <scope>NUCLEOTIDE SEQUENCE [LARGE SCALE GENOMIC DNA]</scope>
    <source>
        <strain evidence="7 8">JCM 30396</strain>
    </source>
</reference>
<name>A0A7I7TEQ2_9MYCO</name>
<protein>
    <submittedName>
        <fullName evidence="7">Amino acid permease</fullName>
    </submittedName>
</protein>
<proteinExistence type="predicted"/>
<evidence type="ECO:0000256" key="2">
    <source>
        <dbReference type="ARBA" id="ARBA00022448"/>
    </source>
</evidence>
<evidence type="ECO:0000313" key="8">
    <source>
        <dbReference type="Proteomes" id="UP000467148"/>
    </source>
</evidence>
<feature type="transmembrane region" description="Helical" evidence="6">
    <location>
        <begin position="381"/>
        <end position="404"/>
    </location>
</feature>
<dbReference type="GO" id="GO:0016020">
    <property type="term" value="C:membrane"/>
    <property type="evidence" value="ECO:0007669"/>
    <property type="project" value="UniProtKB-SubCell"/>
</dbReference>
<evidence type="ECO:0000256" key="6">
    <source>
        <dbReference type="SAM" id="Phobius"/>
    </source>
</evidence>
<sequence length="492" mass="52340">MTEALATNEAADEFCEDCGYEPELKRTLNGFQVFAISFASLSVAVGIFATYDDVLRDSGPIGIWLFPIVAIGQILVALVYAQFAARIPLSGSSYAWASRLVSPKVGWAFGWLAVISAVAGPVTIDNALASQCLMPLLGMVPDENTARVITVIVLVIQAVLAIAATRIVGWVNSLSVGVELGILLVIGVALTVAILVTGNGSAANLFSRGITEGDPDFFVVGGGLMAASIMGLSTLVGFETASNMAEEAKNPTRSVPRAIIGSVVAASVLGMLFVIVLTVSITDMAKVSNTESPVAEIMNQRFGPGFERPLLAAITLAFFGAALVSMVSGARYIYAMSRDGRFPGYPVMRRVNPKTRTPIPATLLVLVVGVILMAVMPGDALLQLIMAGAIVTILPYLMTIILYLATRHKLDRKPGGFDLGRWEWPVAIGALVWVIISLFIVITTSPTMAPVVIAFGLSAAGGLYFVYMWKFDREVLEHEPGDPTMFEEVEQS</sequence>
<dbReference type="Gene3D" id="1.20.1740.10">
    <property type="entry name" value="Amino acid/polyamine transporter I"/>
    <property type="match status" value="1"/>
</dbReference>
<feature type="transmembrane region" description="Helical" evidence="6">
    <location>
        <begin position="217"/>
        <end position="238"/>
    </location>
</feature>
<feature type="transmembrane region" description="Helical" evidence="6">
    <location>
        <begin position="105"/>
        <end position="124"/>
    </location>
</feature>